<evidence type="ECO:0000256" key="11">
    <source>
        <dbReference type="SAM" id="MobiDB-lite"/>
    </source>
</evidence>
<comment type="catalytic activity">
    <reaction evidence="9 10">
        <text>uridine(44) in tRNA(Ser) + S-adenosyl-L-methionine = 2'-O-methyluridine(44) in tRNA(Ser) + S-adenosyl-L-homocysteine + H(+)</text>
        <dbReference type="Rhea" id="RHEA:43100"/>
        <dbReference type="Rhea" id="RHEA-COMP:10339"/>
        <dbReference type="Rhea" id="RHEA-COMP:10340"/>
        <dbReference type="ChEBI" id="CHEBI:15378"/>
        <dbReference type="ChEBI" id="CHEBI:57856"/>
        <dbReference type="ChEBI" id="CHEBI:59789"/>
        <dbReference type="ChEBI" id="CHEBI:65315"/>
        <dbReference type="ChEBI" id="CHEBI:74478"/>
        <dbReference type="EC" id="2.1.1.211"/>
    </reaction>
</comment>
<evidence type="ECO:0000313" key="13">
    <source>
        <dbReference type="Proteomes" id="UP000007797"/>
    </source>
</evidence>
<evidence type="ECO:0000256" key="2">
    <source>
        <dbReference type="ARBA" id="ARBA00004496"/>
    </source>
</evidence>
<feature type="region of interest" description="Disordered" evidence="11">
    <location>
        <begin position="71"/>
        <end position="155"/>
    </location>
</feature>
<evidence type="ECO:0000256" key="3">
    <source>
        <dbReference type="ARBA" id="ARBA00009056"/>
    </source>
</evidence>
<keyword evidence="13" id="KW-1185">Reference proteome</keyword>
<dbReference type="PANTHER" id="PTHR21210">
    <property type="entry name" value="TRNA (URACIL-O(2)-)-METHYLTRANSFERASE-RELATED"/>
    <property type="match status" value="1"/>
</dbReference>
<proteinExistence type="inferred from homology"/>
<sequence length="602" mass="69640">MDTINNNTQKKDDGSSMTTTMTSNEWTIIQSLDCNITNLAFWYVMEKWAYNPQHTLKPVKKYYMISKTTLNDQNSNNPISTVHYHSNNTAGSDTTTTSTSSTTTTSTTSTSISSDGQEGDDVQDRHHSNENEENGGGLISEEYLGETDNVDDDESKPKISKIIYKRHIIPRVIEKDNEIDEIITHDLLNVTSTYSPVFPNQESMVPLYLPFFYPKVVEFRYRFVNNNNNKRKFDQEIDNPTKNNNNNNNNNNNTIPNSTIYFEVKYFSREYQLKYLEILKNLGKELLCKVGKWGSNYTTYQKHAHYDRVVPRSVYIDQYEILKEKYKSMATNWYEVTCCDPQKYVYEDVAIAAYLICLWKMEETSKSLTTKQSFVDLGCGNGLLVNILNMEGYNGIGVDIRSRKVWKYYDEKVQSKLIVESVIPDQVDYSSYDWLIGNHSDELTPWVPFIASKTPNQRFFLLPCCFFNFSKKFQDNDKKIGQYATYLNYIENISTRLGFTVTKDALRIPSTKNIAIISTSCTTITDTDELIKSRQKLLDQCNYKSFTARESEVGKYAPQKRYKPGQFNPHLGIIMPDNKKNKKKINNQNNQNTNQVDNNDEK</sequence>
<evidence type="ECO:0000256" key="9">
    <source>
        <dbReference type="ARBA" id="ARBA00047957"/>
    </source>
</evidence>
<evidence type="ECO:0000313" key="12">
    <source>
        <dbReference type="EMBL" id="EGG16466.1"/>
    </source>
</evidence>
<dbReference type="Pfam" id="PF07757">
    <property type="entry name" value="AdoMet_MTase"/>
    <property type="match status" value="1"/>
</dbReference>
<evidence type="ECO:0000256" key="8">
    <source>
        <dbReference type="ARBA" id="ARBA00022694"/>
    </source>
</evidence>
<dbReference type="Proteomes" id="UP000007797">
    <property type="component" value="Unassembled WGS sequence"/>
</dbReference>
<dbReference type="GO" id="GO:0030488">
    <property type="term" value="P:tRNA methylation"/>
    <property type="evidence" value="ECO:0007669"/>
    <property type="project" value="UniProtKB-UniRule"/>
</dbReference>
<evidence type="ECO:0000256" key="10">
    <source>
        <dbReference type="RuleBase" id="RU368004"/>
    </source>
</evidence>
<dbReference type="EC" id="2.1.1.211" evidence="10"/>
<feature type="compositionally biased region" description="Acidic residues" evidence="11">
    <location>
        <begin position="143"/>
        <end position="154"/>
    </location>
</feature>
<evidence type="ECO:0000256" key="6">
    <source>
        <dbReference type="ARBA" id="ARBA00022679"/>
    </source>
</evidence>
<dbReference type="GeneID" id="14868530"/>
<dbReference type="RefSeq" id="XP_004354866.1">
    <property type="nucleotide sequence ID" value="XM_004354814.1"/>
</dbReference>
<protein>
    <recommendedName>
        <fullName evidence="10">tRNA (uracil-O(2)-)-methyltransferase</fullName>
        <ecNumber evidence="10">2.1.1.211</ecNumber>
    </recommendedName>
</protein>
<dbReference type="GO" id="GO:0141101">
    <property type="term" value="F:tRNA(Ser) (uridine(44)-2'-O-)-methyltransferase activity"/>
    <property type="evidence" value="ECO:0007669"/>
    <property type="project" value="UniProtKB-EC"/>
</dbReference>
<keyword evidence="5 10" id="KW-0489">Methyltransferase</keyword>
<feature type="compositionally biased region" description="Low complexity" evidence="11">
    <location>
        <begin position="243"/>
        <end position="253"/>
    </location>
</feature>
<dbReference type="PANTHER" id="PTHR21210:SF0">
    <property type="entry name" value="TRNA (URACIL-O(2)-)-METHYLTRANSFERASE-RELATED"/>
    <property type="match status" value="1"/>
</dbReference>
<dbReference type="KEGG" id="dfa:DFA_09004"/>
<dbReference type="InterPro" id="IPR029063">
    <property type="entry name" value="SAM-dependent_MTases_sf"/>
</dbReference>
<dbReference type="EMBL" id="GL883023">
    <property type="protein sequence ID" value="EGG16466.1"/>
    <property type="molecule type" value="Genomic_DNA"/>
</dbReference>
<keyword evidence="4 10" id="KW-0963">Cytoplasm</keyword>
<dbReference type="GO" id="GO:0005737">
    <property type="term" value="C:cytoplasm"/>
    <property type="evidence" value="ECO:0007669"/>
    <property type="project" value="UniProtKB-SubCell"/>
</dbReference>
<dbReference type="InterPro" id="IPR011671">
    <property type="entry name" value="tRNA_uracil_MeTrfase"/>
</dbReference>
<accession>F4Q6F6</accession>
<gene>
    <name evidence="12" type="ORF">DFA_09004</name>
</gene>
<comment type="function">
    <text evidence="1">Probable adenosyl-L-methionine (AdoMet)-dependent tRNA (uracil-O(2)-)-methyltransferase.</text>
</comment>
<keyword evidence="6 10" id="KW-0808">Transferase</keyword>
<evidence type="ECO:0000256" key="1">
    <source>
        <dbReference type="ARBA" id="ARBA00002778"/>
    </source>
</evidence>
<feature type="compositionally biased region" description="Polar residues" evidence="11">
    <location>
        <begin position="71"/>
        <end position="93"/>
    </location>
</feature>
<feature type="region of interest" description="Disordered" evidence="11">
    <location>
        <begin position="560"/>
        <end position="602"/>
    </location>
</feature>
<evidence type="ECO:0000256" key="5">
    <source>
        <dbReference type="ARBA" id="ARBA00022603"/>
    </source>
</evidence>
<comment type="subcellular location">
    <subcellularLocation>
        <location evidence="2 10">Cytoplasm</location>
    </subcellularLocation>
</comment>
<feature type="compositionally biased region" description="Low complexity" evidence="11">
    <location>
        <begin position="94"/>
        <end position="114"/>
    </location>
</feature>
<dbReference type="OrthoDB" id="10047021at2759"/>
<feature type="compositionally biased region" description="Low complexity" evidence="11">
    <location>
        <begin position="586"/>
        <end position="602"/>
    </location>
</feature>
<dbReference type="SUPFAM" id="SSF53335">
    <property type="entry name" value="S-adenosyl-L-methionine-dependent methyltransferases"/>
    <property type="match status" value="1"/>
</dbReference>
<feature type="region of interest" description="Disordered" evidence="11">
    <location>
        <begin position="231"/>
        <end position="254"/>
    </location>
</feature>
<comment type="similarity">
    <text evidence="3 10">Belongs to the TRM44 family.</text>
</comment>
<evidence type="ECO:0000256" key="7">
    <source>
        <dbReference type="ARBA" id="ARBA00022691"/>
    </source>
</evidence>
<name>F4Q6F6_CACFS</name>
<dbReference type="AlphaFoldDB" id="F4Q6F6"/>
<organism evidence="12 13">
    <name type="scientific">Cavenderia fasciculata</name>
    <name type="common">Slime mold</name>
    <name type="synonym">Dictyostelium fasciculatum</name>
    <dbReference type="NCBI Taxonomy" id="261658"/>
    <lineage>
        <taxon>Eukaryota</taxon>
        <taxon>Amoebozoa</taxon>
        <taxon>Evosea</taxon>
        <taxon>Eumycetozoa</taxon>
        <taxon>Dictyostelia</taxon>
        <taxon>Acytosteliales</taxon>
        <taxon>Cavenderiaceae</taxon>
        <taxon>Cavenderia</taxon>
    </lineage>
</organism>
<comment type="function">
    <text evidence="10">Adenosyl-L-methionine (AdoMet)-dependent tRNA (uracil-O(2)-)-methyltransferase.</text>
</comment>
<dbReference type="OMA" id="YLICIWR"/>
<reference evidence="13" key="1">
    <citation type="journal article" date="2011" name="Genome Res.">
        <title>Phylogeny-wide analysis of social amoeba genomes highlights ancient origins for complex intercellular communication.</title>
        <authorList>
            <person name="Heidel A.J."/>
            <person name="Lawal H.M."/>
            <person name="Felder M."/>
            <person name="Schilde C."/>
            <person name="Helps N.R."/>
            <person name="Tunggal B."/>
            <person name="Rivero F."/>
            <person name="John U."/>
            <person name="Schleicher M."/>
            <person name="Eichinger L."/>
            <person name="Platzer M."/>
            <person name="Noegel A.A."/>
            <person name="Schaap P."/>
            <person name="Gloeckner G."/>
        </authorList>
    </citation>
    <scope>NUCLEOTIDE SEQUENCE [LARGE SCALE GENOMIC DNA]</scope>
    <source>
        <strain evidence="13">SH3</strain>
    </source>
</reference>
<evidence type="ECO:0000256" key="4">
    <source>
        <dbReference type="ARBA" id="ARBA00022490"/>
    </source>
</evidence>
<keyword evidence="7 10" id="KW-0949">S-adenosyl-L-methionine</keyword>
<dbReference type="STRING" id="1054147.F4Q6F6"/>
<keyword evidence="8 10" id="KW-0819">tRNA processing</keyword>